<keyword evidence="4" id="KW-1185">Reference proteome</keyword>
<dbReference type="Pfam" id="PF12708">
    <property type="entry name" value="Pect-lyase_RHGA_epim"/>
    <property type="match status" value="1"/>
</dbReference>
<dbReference type="InterPro" id="IPR011050">
    <property type="entry name" value="Pectin_lyase_fold/virulence"/>
</dbReference>
<gene>
    <name evidence="3" type="ORF">SAMN02745134_00527</name>
</gene>
<dbReference type="Proteomes" id="UP000192468">
    <property type="component" value="Unassembled WGS sequence"/>
</dbReference>
<dbReference type="EMBL" id="FWXH01000002">
    <property type="protein sequence ID" value="SMC18248.1"/>
    <property type="molecule type" value="Genomic_DNA"/>
</dbReference>
<dbReference type="OrthoDB" id="9795222at2"/>
<dbReference type="InterPro" id="IPR006626">
    <property type="entry name" value="PbH1"/>
</dbReference>
<sequence>MKSFSGISSQTSTIDSLVADIITIDVKKYGAKGDGITDDSGIIKGIVSSLNSSAGGTIFFPTGTYVFSTQILIQNINNIRIRTEKGVVLKKQAKFPTDMPYGIFEFLDCTGVHVDEVIFEGITNSATDVVWNDNGVNVHSCSNVIISKCFFKDFGDNAIEVCSEYNPSLPVSVNSSYIMINNNTFTNVSKAITTTPGGSEDVIVSQNISYDIKGYGIRFYTDIPSISRIIITDNIIKNSIGSGIGIDSCSNVIVSNNVVENTKEEGILLESNGAAITNGHTFANVKLHDNIVRNCGNGILVMNNVYNNGDNRLVQNVEIVGNFIENTVGVSNTADHGAIVVSQNQIKNLKIVSNTINGSADCGIYIGMYVNNLADSDEIRINDNYINNCTNDLIKIERYASTRNYKDIEIARNKCIGSSFDIYDCDDLTISDNSINSSKLSGVTNCNSVYARNNYFHSSNDGFQFYNNNGLNLSNNYFEALTNALALLGSCKNIIEVNNVYVGPTVLTGTFNTKIGINGNSIAFGNAIPSAGSYKKGDIVYNSNPASGKYIGFVCITSGTPGIWKGFGIIQT</sequence>
<dbReference type="InterPro" id="IPR039448">
    <property type="entry name" value="Beta_helix"/>
</dbReference>
<dbReference type="InterPro" id="IPR012334">
    <property type="entry name" value="Pectin_lyas_fold"/>
</dbReference>
<evidence type="ECO:0000313" key="3">
    <source>
        <dbReference type="EMBL" id="SMC18248.1"/>
    </source>
</evidence>
<reference evidence="3 4" key="1">
    <citation type="submission" date="2017-04" db="EMBL/GenBank/DDBJ databases">
        <authorList>
            <person name="Afonso C.L."/>
            <person name="Miller P.J."/>
            <person name="Scott M.A."/>
            <person name="Spackman E."/>
            <person name="Goraichik I."/>
            <person name="Dimitrov K.M."/>
            <person name="Suarez D.L."/>
            <person name="Swayne D.E."/>
        </authorList>
    </citation>
    <scope>NUCLEOTIDE SEQUENCE [LARGE SCALE GENOMIC DNA]</scope>
    <source>
        <strain evidence="3 4">DSM 12555</strain>
    </source>
</reference>
<feature type="domain" description="Right handed beta helix" evidence="2">
    <location>
        <begin position="122"/>
        <end position="276"/>
    </location>
</feature>
<feature type="domain" description="Rhamnogalacturonase A/B/Epimerase-like pectate lyase" evidence="1">
    <location>
        <begin position="24"/>
        <end position="74"/>
    </location>
</feature>
<evidence type="ECO:0000259" key="1">
    <source>
        <dbReference type="Pfam" id="PF12708"/>
    </source>
</evidence>
<organism evidence="3 4">
    <name type="scientific">Clostridium acidisoli DSM 12555</name>
    <dbReference type="NCBI Taxonomy" id="1121291"/>
    <lineage>
        <taxon>Bacteria</taxon>
        <taxon>Bacillati</taxon>
        <taxon>Bacillota</taxon>
        <taxon>Clostridia</taxon>
        <taxon>Eubacteriales</taxon>
        <taxon>Clostridiaceae</taxon>
        <taxon>Clostridium</taxon>
    </lineage>
</organism>
<dbReference type="Pfam" id="PF13229">
    <property type="entry name" value="Beta_helix"/>
    <property type="match status" value="1"/>
</dbReference>
<dbReference type="RefSeq" id="WP_084113712.1">
    <property type="nucleotide sequence ID" value="NZ_FWXH01000002.1"/>
</dbReference>
<evidence type="ECO:0000313" key="4">
    <source>
        <dbReference type="Proteomes" id="UP000192468"/>
    </source>
</evidence>
<accession>A0A1W1X3D5</accession>
<protein>
    <submittedName>
        <fullName evidence="3">Parallel beta-helix repeat (Two copies)</fullName>
    </submittedName>
</protein>
<dbReference type="SUPFAM" id="SSF51126">
    <property type="entry name" value="Pectin lyase-like"/>
    <property type="match status" value="2"/>
</dbReference>
<dbReference type="AlphaFoldDB" id="A0A1W1X3D5"/>
<dbReference type="Gene3D" id="2.160.20.10">
    <property type="entry name" value="Single-stranded right-handed beta-helix, Pectin lyase-like"/>
    <property type="match status" value="1"/>
</dbReference>
<dbReference type="SMART" id="SM00710">
    <property type="entry name" value="PbH1"/>
    <property type="match status" value="12"/>
</dbReference>
<name>A0A1W1X3D5_9CLOT</name>
<dbReference type="InterPro" id="IPR024535">
    <property type="entry name" value="RHGA/B-epi-like_pectate_lyase"/>
</dbReference>
<evidence type="ECO:0000259" key="2">
    <source>
        <dbReference type="Pfam" id="PF13229"/>
    </source>
</evidence>
<proteinExistence type="predicted"/>